<proteinExistence type="predicted"/>
<organism evidence="4 5">
    <name type="scientific">Colocasia esculenta</name>
    <name type="common">Wild taro</name>
    <name type="synonym">Arum esculentum</name>
    <dbReference type="NCBI Taxonomy" id="4460"/>
    <lineage>
        <taxon>Eukaryota</taxon>
        <taxon>Viridiplantae</taxon>
        <taxon>Streptophyta</taxon>
        <taxon>Embryophyta</taxon>
        <taxon>Tracheophyta</taxon>
        <taxon>Spermatophyta</taxon>
        <taxon>Magnoliopsida</taxon>
        <taxon>Liliopsida</taxon>
        <taxon>Araceae</taxon>
        <taxon>Aroideae</taxon>
        <taxon>Colocasieae</taxon>
        <taxon>Colocasia</taxon>
    </lineage>
</organism>
<dbReference type="InterPro" id="IPR036875">
    <property type="entry name" value="Znf_CCHC_sf"/>
</dbReference>
<keyword evidence="1" id="KW-0479">Metal-binding</keyword>
<feature type="region of interest" description="Disordered" evidence="2">
    <location>
        <begin position="126"/>
        <end position="148"/>
    </location>
</feature>
<feature type="compositionally biased region" description="Polar residues" evidence="2">
    <location>
        <begin position="538"/>
        <end position="547"/>
    </location>
</feature>
<dbReference type="Pfam" id="PF03732">
    <property type="entry name" value="Retrotrans_gag"/>
    <property type="match status" value="1"/>
</dbReference>
<dbReference type="InterPro" id="IPR005162">
    <property type="entry name" value="Retrotrans_gag_dom"/>
</dbReference>
<feature type="domain" description="CCHC-type" evidence="3">
    <location>
        <begin position="614"/>
        <end position="629"/>
    </location>
</feature>
<feature type="compositionally biased region" description="Polar residues" evidence="2">
    <location>
        <begin position="596"/>
        <end position="605"/>
    </location>
</feature>
<keyword evidence="1" id="KW-0862">Zinc</keyword>
<dbReference type="EMBL" id="NMUH01000949">
    <property type="protein sequence ID" value="MQL87058.1"/>
    <property type="molecule type" value="Genomic_DNA"/>
</dbReference>
<dbReference type="AlphaFoldDB" id="A0A843UU70"/>
<comment type="caution">
    <text evidence="4">The sequence shown here is derived from an EMBL/GenBank/DDBJ whole genome shotgun (WGS) entry which is preliminary data.</text>
</comment>
<keyword evidence="1" id="KW-0863">Zinc-finger</keyword>
<evidence type="ECO:0000256" key="1">
    <source>
        <dbReference type="PROSITE-ProRule" id="PRU00047"/>
    </source>
</evidence>
<feature type="compositionally biased region" description="Low complexity" evidence="2">
    <location>
        <begin position="553"/>
        <end position="574"/>
    </location>
</feature>
<dbReference type="PROSITE" id="PS50158">
    <property type="entry name" value="ZF_CCHC"/>
    <property type="match status" value="1"/>
</dbReference>
<name>A0A843UU70_COLES</name>
<accession>A0A843UU70</accession>
<dbReference type="PANTHER" id="PTHR34482">
    <property type="entry name" value="DNA DAMAGE-INDUCIBLE PROTEIN 1-LIKE"/>
    <property type="match status" value="1"/>
</dbReference>
<dbReference type="GO" id="GO:0008270">
    <property type="term" value="F:zinc ion binding"/>
    <property type="evidence" value="ECO:0007669"/>
    <property type="project" value="UniProtKB-KW"/>
</dbReference>
<evidence type="ECO:0000313" key="5">
    <source>
        <dbReference type="Proteomes" id="UP000652761"/>
    </source>
</evidence>
<feature type="region of interest" description="Disordered" evidence="2">
    <location>
        <begin position="321"/>
        <end position="350"/>
    </location>
</feature>
<feature type="region of interest" description="Disordered" evidence="2">
    <location>
        <begin position="629"/>
        <end position="704"/>
    </location>
</feature>
<evidence type="ECO:0000259" key="3">
    <source>
        <dbReference type="PROSITE" id="PS50158"/>
    </source>
</evidence>
<sequence length="862" mass="96787">MSPSQPLVRRHPLCRLLEGDRAYVAFSAQRQVVLPPLVFSLYCTRGTCASSLVRSHTSRSPGARHLRVVPCERLLPLPGTPVLGSLLREYSGLRVCSSWQPRRRTLELRGKRWLGQWRVSRLQSSRGWSGTPRTVWSSTRRRPASPSSHCLATYGPGTVWRGESSQQRQGARRAKETGRLAVDVYFRYISCQTRVIALPGPSGPWAVTAKIGSSAWAEGRVLGSLQLVSELGLTGLGQVQEEVSADESVAQPQGVQAAAAEAAVAGGQQRQEYHPQPQQYADWFPMAEQFFRAMYQGAWQPGQAAAGGQFPVPLPAIPEQQEVEPEVEQPERQQRSGTGSTRAGRRRTAVTEDRTALLERFLRLHPPMFHGEYDPDKAESWTHELERIFETMECAEEDQVRLAVYQLKGAAHEWWRVQRQTHFQGQRLDQISWQQFSEVFHDEYFPDYARRERRDQFHELVQGDLTVSQNHQRFVRLLRHVPHVAGSDQACVERFIAGLRPDLRWGVTAHMCTTLGEAVATATALDREAWQPQQQQQGGASFRSSPYQRPAVSRGSATSSSSGSGSSGSSGIRSQFRKLSTREGGRSHQQRRQSRFVEQSVQQGAEQGSQEPVCYTCVLLGHFRRDCPRGQAPQQQQPVQYAQQPPQYQYPPQQQAPRQQPRGQYQQQVQQFPQPQQYKPYQQQQQSPQQQPQQAPQRGRGRGRVMALTREQAEASNLVLGDMAYVTFPSRHPRRSLTDVTGWNCDKGYVAFLKATHPLSPSGSKGDTSDIPYVSFLKATGPMSPSQSLADSGAEGKTVVRTVACESLAELSWLVWDAEDSLEFYPAQASQSFFSLPHSLRPRNRESSQQRQGACRAEETGR</sequence>
<gene>
    <name evidence="4" type="ORF">Taro_019595</name>
</gene>
<dbReference type="InterPro" id="IPR001878">
    <property type="entry name" value="Znf_CCHC"/>
</dbReference>
<feature type="compositionally biased region" description="Polar residues" evidence="2">
    <location>
        <begin position="126"/>
        <end position="136"/>
    </location>
</feature>
<dbReference type="SUPFAM" id="SSF57756">
    <property type="entry name" value="Retrovirus zinc finger-like domains"/>
    <property type="match status" value="1"/>
</dbReference>
<dbReference type="SUPFAM" id="SSF81995">
    <property type="entry name" value="beta-sandwich domain of Sec23/24"/>
    <property type="match status" value="1"/>
</dbReference>
<dbReference type="GO" id="GO:0003676">
    <property type="term" value="F:nucleic acid binding"/>
    <property type="evidence" value="ECO:0007669"/>
    <property type="project" value="InterPro"/>
</dbReference>
<dbReference type="PANTHER" id="PTHR34482:SF49">
    <property type="entry name" value="RETROTRANSPOSON GAG DOMAIN-CONTAINING PROTEIN"/>
    <property type="match status" value="1"/>
</dbReference>
<dbReference type="Proteomes" id="UP000652761">
    <property type="component" value="Unassembled WGS sequence"/>
</dbReference>
<feature type="region of interest" description="Disordered" evidence="2">
    <location>
        <begin position="836"/>
        <end position="862"/>
    </location>
</feature>
<keyword evidence="5" id="KW-1185">Reference proteome</keyword>
<feature type="compositionally biased region" description="Low complexity" evidence="2">
    <location>
        <begin position="629"/>
        <end position="698"/>
    </location>
</feature>
<protein>
    <recommendedName>
        <fullName evidence="3">CCHC-type domain-containing protein</fullName>
    </recommendedName>
</protein>
<feature type="region of interest" description="Disordered" evidence="2">
    <location>
        <begin position="529"/>
        <end position="605"/>
    </location>
</feature>
<reference evidence="4" key="1">
    <citation type="submission" date="2017-07" db="EMBL/GenBank/DDBJ databases">
        <title>Taro Niue Genome Assembly and Annotation.</title>
        <authorList>
            <person name="Atibalentja N."/>
            <person name="Keating K."/>
            <person name="Fields C.J."/>
        </authorList>
    </citation>
    <scope>NUCLEOTIDE SEQUENCE</scope>
    <source>
        <strain evidence="4">Niue_2</strain>
        <tissue evidence="4">Leaf</tissue>
    </source>
</reference>
<evidence type="ECO:0000256" key="2">
    <source>
        <dbReference type="SAM" id="MobiDB-lite"/>
    </source>
</evidence>
<evidence type="ECO:0000313" key="4">
    <source>
        <dbReference type="EMBL" id="MQL87058.1"/>
    </source>
</evidence>